<dbReference type="GO" id="GO:0016887">
    <property type="term" value="F:ATP hydrolysis activity"/>
    <property type="evidence" value="ECO:0007669"/>
    <property type="project" value="InterPro"/>
</dbReference>
<dbReference type="InterPro" id="IPR050763">
    <property type="entry name" value="ABC_transporter_ATP-binding"/>
</dbReference>
<keyword evidence="7" id="KW-1185">Reference proteome</keyword>
<dbReference type="STRING" id="1198449.ACAM_0972"/>
<dbReference type="Gene3D" id="3.40.50.300">
    <property type="entry name" value="P-loop containing nucleotide triphosphate hydrolases"/>
    <property type="match status" value="1"/>
</dbReference>
<dbReference type="eggNOG" id="arCOG00194">
    <property type="taxonomic scope" value="Archaea"/>
</dbReference>
<feature type="domain" description="ABC transporter" evidence="5">
    <location>
        <begin position="3"/>
        <end position="226"/>
    </location>
</feature>
<proteinExistence type="inferred from homology"/>
<name>U3TDD7_9CREN</name>
<evidence type="ECO:0000256" key="3">
    <source>
        <dbReference type="ARBA" id="ARBA00022741"/>
    </source>
</evidence>
<dbReference type="InterPro" id="IPR027417">
    <property type="entry name" value="P-loop_NTPase"/>
</dbReference>
<sequence>MWKRFGGRAAVAGVSFSVGEGERACVMGPNGSGKTTLLRMVAGVLRPSEGSVFVCGYDVWGDGWREARGLIGYASQDPPMARRMTGMEYITIVGGLLGLSPGAARREARRVLEMLGFEDVLGRVVARLSGGQRRALSIALALAANPEVVVLDEPGSGLDVRARESLWSALRRVFRGRTVVFSSHDPLEAESESDRVLIMHRGRLAAWGRPRELIERYAPRPRVRVWADRVPGVLEPVHQGPGFADYLIDAPGDVARIASAYSESGILVERIEVLKPSLREVFFAVTGEEMD</sequence>
<dbReference type="Proteomes" id="UP000016887">
    <property type="component" value="Chromosome"/>
</dbReference>
<protein>
    <submittedName>
        <fullName evidence="6">ABC transporter ATP-binding protein</fullName>
    </submittedName>
</protein>
<evidence type="ECO:0000256" key="2">
    <source>
        <dbReference type="ARBA" id="ARBA00022448"/>
    </source>
</evidence>
<reference evidence="6 7" key="1">
    <citation type="journal article" date="2013" name="Appl. Environ. Microbiol.">
        <title>Variation of the Virus-Related Elements within Syntenic Genomes of the Hyperthermophilic Archaeon Aeropyrum.</title>
        <authorList>
            <person name="Daifuku T."/>
            <person name="Yoshida T."/>
            <person name="Kitamura T."/>
            <person name="Kawaichi S."/>
            <person name="Inoue T."/>
            <person name="Nomura K."/>
            <person name="Yoshida Y."/>
            <person name="Kuno S."/>
            <person name="Sako Y."/>
        </authorList>
    </citation>
    <scope>NUCLEOTIDE SEQUENCE [LARGE SCALE GENOMIC DNA]</scope>
    <source>
        <strain evidence="6 7">SY1</strain>
    </source>
</reference>
<dbReference type="PANTHER" id="PTHR42711">
    <property type="entry name" value="ABC TRANSPORTER ATP-BINDING PROTEIN"/>
    <property type="match status" value="1"/>
</dbReference>
<keyword evidence="4 6" id="KW-0067">ATP-binding</keyword>
<dbReference type="AlphaFoldDB" id="U3TDD7"/>
<evidence type="ECO:0000256" key="1">
    <source>
        <dbReference type="ARBA" id="ARBA00005417"/>
    </source>
</evidence>
<gene>
    <name evidence="6" type="ORF">ACAM_0972</name>
</gene>
<dbReference type="PROSITE" id="PS50893">
    <property type="entry name" value="ABC_TRANSPORTER_2"/>
    <property type="match status" value="1"/>
</dbReference>
<dbReference type="Pfam" id="PF00005">
    <property type="entry name" value="ABC_tran"/>
    <property type="match status" value="1"/>
</dbReference>
<dbReference type="KEGG" id="acj:ACAM_0972"/>
<dbReference type="InterPro" id="IPR003439">
    <property type="entry name" value="ABC_transporter-like_ATP-bd"/>
</dbReference>
<evidence type="ECO:0000259" key="5">
    <source>
        <dbReference type="PROSITE" id="PS50893"/>
    </source>
</evidence>
<keyword evidence="3" id="KW-0547">Nucleotide-binding</keyword>
<keyword evidence="2" id="KW-0813">Transport</keyword>
<dbReference type="PROSITE" id="PS00211">
    <property type="entry name" value="ABC_TRANSPORTER_1"/>
    <property type="match status" value="1"/>
</dbReference>
<accession>U3TDD7</accession>
<comment type="similarity">
    <text evidence="1">Belongs to the ABC transporter superfamily.</text>
</comment>
<dbReference type="InterPro" id="IPR003593">
    <property type="entry name" value="AAA+_ATPase"/>
</dbReference>
<dbReference type="GO" id="GO:0005524">
    <property type="term" value="F:ATP binding"/>
    <property type="evidence" value="ECO:0007669"/>
    <property type="project" value="UniProtKB-KW"/>
</dbReference>
<dbReference type="PANTHER" id="PTHR42711:SF5">
    <property type="entry name" value="ABC TRANSPORTER ATP-BINDING PROTEIN NATA"/>
    <property type="match status" value="1"/>
</dbReference>
<dbReference type="EMBL" id="AP012489">
    <property type="protein sequence ID" value="BAN90441.1"/>
    <property type="molecule type" value="Genomic_DNA"/>
</dbReference>
<dbReference type="SMART" id="SM00382">
    <property type="entry name" value="AAA"/>
    <property type="match status" value="1"/>
</dbReference>
<organism evidence="6 7">
    <name type="scientific">Aeropyrum camini SY1 = JCM 12091</name>
    <dbReference type="NCBI Taxonomy" id="1198449"/>
    <lineage>
        <taxon>Archaea</taxon>
        <taxon>Thermoproteota</taxon>
        <taxon>Thermoprotei</taxon>
        <taxon>Desulfurococcales</taxon>
        <taxon>Desulfurococcaceae</taxon>
        <taxon>Aeropyrum</taxon>
    </lineage>
</organism>
<evidence type="ECO:0000313" key="6">
    <source>
        <dbReference type="EMBL" id="BAN90441.1"/>
    </source>
</evidence>
<dbReference type="InterPro" id="IPR017871">
    <property type="entry name" value="ABC_transporter-like_CS"/>
</dbReference>
<evidence type="ECO:0000256" key="4">
    <source>
        <dbReference type="ARBA" id="ARBA00022840"/>
    </source>
</evidence>
<evidence type="ECO:0000313" key="7">
    <source>
        <dbReference type="Proteomes" id="UP000016887"/>
    </source>
</evidence>
<dbReference type="SUPFAM" id="SSF52540">
    <property type="entry name" value="P-loop containing nucleoside triphosphate hydrolases"/>
    <property type="match status" value="1"/>
</dbReference>